<dbReference type="InterPro" id="IPR009056">
    <property type="entry name" value="Cyt_c-like_dom"/>
</dbReference>
<dbReference type="SUPFAM" id="SSF46626">
    <property type="entry name" value="Cytochrome c"/>
    <property type="match status" value="1"/>
</dbReference>
<dbReference type="PROSITE" id="PS51007">
    <property type="entry name" value="CYTC"/>
    <property type="match status" value="1"/>
</dbReference>
<keyword evidence="2 4" id="KW-0479">Metal-binding</keyword>
<feature type="domain" description="Cytochrome c" evidence="5">
    <location>
        <begin position="28"/>
        <end position="109"/>
    </location>
</feature>
<keyword evidence="7" id="KW-1185">Reference proteome</keyword>
<reference evidence="6 7" key="1">
    <citation type="submission" date="2020-05" db="EMBL/GenBank/DDBJ databases">
        <title>Erythrobacter mangrovi sp. nov., isolated from rhizosphere soil of mangrove plant (Kandelia candel).</title>
        <authorList>
            <person name="Ye Y.H."/>
        </authorList>
    </citation>
    <scope>NUCLEOTIDE SEQUENCE [LARGE SCALE GENOMIC DNA]</scope>
    <source>
        <strain evidence="6 7">EB310</strain>
    </source>
</reference>
<proteinExistence type="predicted"/>
<sequence length="112" mass="12148">MFKRLVILASPLLVAACATDREADTLSESAAEGRAFAQANCASCHALDDGVSPNPNAPSLRRAARRLPEWAVEASFERGVQIGHTMEMPVFVFEDDDIANLLAYLDALKQDD</sequence>
<dbReference type="PROSITE" id="PS51257">
    <property type="entry name" value="PROKAR_LIPOPROTEIN"/>
    <property type="match status" value="1"/>
</dbReference>
<dbReference type="InterPro" id="IPR036909">
    <property type="entry name" value="Cyt_c-like_dom_sf"/>
</dbReference>
<evidence type="ECO:0000259" key="5">
    <source>
        <dbReference type="PROSITE" id="PS51007"/>
    </source>
</evidence>
<dbReference type="KEGG" id="emv:HQR01_02905"/>
<evidence type="ECO:0000256" key="3">
    <source>
        <dbReference type="ARBA" id="ARBA00023004"/>
    </source>
</evidence>
<dbReference type="EMBL" id="CP053921">
    <property type="protein sequence ID" value="QKG70398.1"/>
    <property type="molecule type" value="Genomic_DNA"/>
</dbReference>
<evidence type="ECO:0000256" key="2">
    <source>
        <dbReference type="ARBA" id="ARBA00022723"/>
    </source>
</evidence>
<gene>
    <name evidence="6" type="ORF">HQR01_02905</name>
</gene>
<evidence type="ECO:0000313" key="6">
    <source>
        <dbReference type="EMBL" id="QKG70398.1"/>
    </source>
</evidence>
<dbReference type="GO" id="GO:0046872">
    <property type="term" value="F:metal ion binding"/>
    <property type="evidence" value="ECO:0007669"/>
    <property type="project" value="UniProtKB-KW"/>
</dbReference>
<evidence type="ECO:0000256" key="1">
    <source>
        <dbReference type="ARBA" id="ARBA00022617"/>
    </source>
</evidence>
<dbReference type="Proteomes" id="UP000504693">
    <property type="component" value="Chromosome"/>
</dbReference>
<dbReference type="AlphaFoldDB" id="A0A7D3XGM3"/>
<keyword evidence="1 4" id="KW-0349">Heme</keyword>
<dbReference type="RefSeq" id="WP_173212394.1">
    <property type="nucleotide sequence ID" value="NZ_CP053921.1"/>
</dbReference>
<evidence type="ECO:0000313" key="7">
    <source>
        <dbReference type="Proteomes" id="UP000504693"/>
    </source>
</evidence>
<organism evidence="6 7">
    <name type="scientific">Erythrobacter mangrovi</name>
    <dbReference type="NCBI Taxonomy" id="2739433"/>
    <lineage>
        <taxon>Bacteria</taxon>
        <taxon>Pseudomonadati</taxon>
        <taxon>Pseudomonadota</taxon>
        <taxon>Alphaproteobacteria</taxon>
        <taxon>Sphingomonadales</taxon>
        <taxon>Erythrobacteraceae</taxon>
        <taxon>Erythrobacter/Porphyrobacter group</taxon>
        <taxon>Erythrobacter</taxon>
    </lineage>
</organism>
<evidence type="ECO:0000256" key="4">
    <source>
        <dbReference type="PROSITE-ProRule" id="PRU00433"/>
    </source>
</evidence>
<dbReference type="GO" id="GO:0009055">
    <property type="term" value="F:electron transfer activity"/>
    <property type="evidence" value="ECO:0007669"/>
    <property type="project" value="InterPro"/>
</dbReference>
<dbReference type="GO" id="GO:0020037">
    <property type="term" value="F:heme binding"/>
    <property type="evidence" value="ECO:0007669"/>
    <property type="project" value="InterPro"/>
</dbReference>
<dbReference type="Gene3D" id="1.10.760.10">
    <property type="entry name" value="Cytochrome c-like domain"/>
    <property type="match status" value="1"/>
</dbReference>
<name>A0A7D3XGM3_9SPHN</name>
<keyword evidence="3 4" id="KW-0408">Iron</keyword>
<dbReference type="Pfam" id="PF00034">
    <property type="entry name" value="Cytochrom_C"/>
    <property type="match status" value="1"/>
</dbReference>
<accession>A0A7D3XGM3</accession>
<protein>
    <submittedName>
        <fullName evidence="6">Cytochrome c</fullName>
    </submittedName>
</protein>